<organism evidence="2 3">
    <name type="scientific">Deferribacter desulfuricans (strain DSM 14783 / JCM 11476 / NBRC 101012 / SSM1)</name>
    <dbReference type="NCBI Taxonomy" id="639282"/>
    <lineage>
        <taxon>Bacteria</taxon>
        <taxon>Pseudomonadati</taxon>
        <taxon>Deferribacterota</taxon>
        <taxon>Deferribacteres</taxon>
        <taxon>Deferribacterales</taxon>
        <taxon>Deferribacteraceae</taxon>
        <taxon>Deferribacter</taxon>
    </lineage>
</organism>
<sequence>MSSLLEIAINLTVNKLKQQIPNYKRFLFNDIKKSDSKIIGIYGARGVGKTTLMLQLLRDLNLPLRETVYISCDHPVFSDVSLFDFLEEFSKKGGKIAFIDEIHKAPEFQAHLKSVYDFLDIKVIFSGSSAVQITNPDFTRRFSMYRLPALSLREFIELELNISLESYHLEEIIKNHQDIALKIIKELGNEKILKLFGDYLEYGVYPFYLEDKKKFKDRLSDSINATLYTDLAEIYNIHPEKIVTLKKLLTTIAVSEPLELSVENIASLTGITKATLYKYIDYLSMAELIMFIQNEAKRFKSIRKPDKLYLANTNLLNALCLNAKKGTVRETFFASMLRYMHSLYYSNKVDFLIDETYLFEVGGKNKDFSQVKDNKNSYLAIDDIEIGFERKIPLWLFGFLY</sequence>
<accession>D3PBB5</accession>
<gene>
    <name evidence="2" type="ordered locus">DEFDS_0394</name>
</gene>
<feature type="domain" description="AAA+ ATPase" evidence="1">
    <location>
        <begin position="35"/>
        <end position="153"/>
    </location>
</feature>
<dbReference type="HOGENOM" id="CLU_058017_0_0_0"/>
<dbReference type="STRING" id="639282.DEFDS_0394"/>
<dbReference type="CDD" id="cd00009">
    <property type="entry name" value="AAA"/>
    <property type="match status" value="1"/>
</dbReference>
<dbReference type="Pfam" id="PF13173">
    <property type="entry name" value="AAA_14"/>
    <property type="match status" value="1"/>
</dbReference>
<dbReference type="EMBL" id="AP011529">
    <property type="protein sequence ID" value="BAI79888.1"/>
    <property type="molecule type" value="Genomic_DNA"/>
</dbReference>
<dbReference type="PANTHER" id="PTHR42990:SF1">
    <property type="entry name" value="AAA+ ATPASE DOMAIN-CONTAINING PROTEIN"/>
    <property type="match status" value="1"/>
</dbReference>
<evidence type="ECO:0000313" key="3">
    <source>
        <dbReference type="Proteomes" id="UP000001520"/>
    </source>
</evidence>
<dbReference type="AlphaFoldDB" id="D3PBB5"/>
<keyword evidence="3" id="KW-1185">Reference proteome</keyword>
<dbReference type="KEGG" id="ddf:DEFDS_0394"/>
<dbReference type="SUPFAM" id="SSF52540">
    <property type="entry name" value="P-loop containing nucleoside triphosphate hydrolases"/>
    <property type="match status" value="1"/>
</dbReference>
<reference evidence="2 3" key="1">
    <citation type="journal article" date="2010" name="DNA Res.">
        <title>Bacterial lifestyle in a deep-sea hydrothermal vent chimney revealed by the genome sequence of the thermophilic bacterium Deferribacter desulfuricans SSM1.</title>
        <authorList>
            <person name="Takaki Y."/>
            <person name="Shimamura S."/>
            <person name="Nakagawa S."/>
            <person name="Fukuhara Y."/>
            <person name="Horikawa H."/>
            <person name="Ankai A."/>
            <person name="Harada T."/>
            <person name="Hosoyama A."/>
            <person name="Oguchi A."/>
            <person name="Fukui S."/>
            <person name="Fujita N."/>
            <person name="Takami H."/>
            <person name="Takai K."/>
        </authorList>
    </citation>
    <scope>NUCLEOTIDE SEQUENCE [LARGE SCALE GENOMIC DNA]</scope>
    <source>
        <strain evidence="3">DSM 14783 / JCM 11476 / NBRC 101012 / SSM1</strain>
    </source>
</reference>
<dbReference type="Gene3D" id="3.40.50.300">
    <property type="entry name" value="P-loop containing nucleotide triphosphate hydrolases"/>
    <property type="match status" value="1"/>
</dbReference>
<evidence type="ECO:0000313" key="2">
    <source>
        <dbReference type="EMBL" id="BAI79888.1"/>
    </source>
</evidence>
<dbReference type="SMART" id="SM00382">
    <property type="entry name" value="AAA"/>
    <property type="match status" value="1"/>
</dbReference>
<proteinExistence type="predicted"/>
<dbReference type="RefSeq" id="WP_013007136.1">
    <property type="nucleotide sequence ID" value="NC_013939.1"/>
</dbReference>
<dbReference type="InterPro" id="IPR027417">
    <property type="entry name" value="P-loop_NTPase"/>
</dbReference>
<dbReference type="InterPro" id="IPR025420">
    <property type="entry name" value="DUF4143"/>
</dbReference>
<dbReference type="PANTHER" id="PTHR42990">
    <property type="entry name" value="ATPASE"/>
    <property type="match status" value="1"/>
</dbReference>
<dbReference type="InterPro" id="IPR041682">
    <property type="entry name" value="AAA_14"/>
</dbReference>
<dbReference type="InterPro" id="IPR003593">
    <property type="entry name" value="AAA+_ATPase"/>
</dbReference>
<evidence type="ECO:0000259" key="1">
    <source>
        <dbReference type="SMART" id="SM00382"/>
    </source>
</evidence>
<dbReference type="Proteomes" id="UP000001520">
    <property type="component" value="Chromosome"/>
</dbReference>
<dbReference type="eggNOG" id="COG1373">
    <property type="taxonomic scope" value="Bacteria"/>
</dbReference>
<dbReference type="Pfam" id="PF13635">
    <property type="entry name" value="DUF4143"/>
    <property type="match status" value="1"/>
</dbReference>
<protein>
    <recommendedName>
        <fullName evidence="1">AAA+ ATPase domain-containing protein</fullName>
    </recommendedName>
</protein>
<name>D3PBB5_DEFDS</name>
<dbReference type="OrthoDB" id="9768467at2"/>